<feature type="chain" id="PRO_5035223614" evidence="2">
    <location>
        <begin position="21"/>
        <end position="534"/>
    </location>
</feature>
<sequence>MKFLFTTVNVVVLLLGFCRADSASPREPVGRNLHGDVPHTLATSGLQNNLRVTDVRLRGFPSRRNNAGASSTFEGNLKGFPAGGSTGIGGSPVGGLGGFPRRGQVSIGGLEESLNGNQVDTVSSSFLGRAGILNRRQGRLGGVLASHDPSGFFRGSINSFDGNRVSSFDNSLAVDGGLPGTSAVTFGGRGAFVSVPVSYVNGVDGSFGVPGVGSGVGGSFGVPGVGGGVDGSFGVPGVGSGVGGSFGVPGVGSGIGGSFGVPGVGDGIDGSFGVPGGSAAGVHGSFGVSGFGSGVDGSFGVPGGSAAGVHGSFGVPGVGDGIGGSFGVPGVGGGVDGSFGVPGFGTGVGGSFGVPGGSAAGIHGSFGVPGVGGGVDGSFGVPGLVMALAPSVFLEALLLAFMTPSVFLEALLLAFMAPSVFLALVVELTAPSVFLGLVMALAAPSVFLEALLLVFMTPSVFLEALLLAFMTPSVFLGLVVELTALSMALITTSLVASISVLLMVVLGITAAIVVFTGIIPPGMNTVTNSPFWRT</sequence>
<evidence type="ECO:0000256" key="1">
    <source>
        <dbReference type="SAM" id="Phobius"/>
    </source>
</evidence>
<dbReference type="EMBL" id="JAHLQT010011989">
    <property type="protein sequence ID" value="KAG7171682.1"/>
    <property type="molecule type" value="Genomic_DNA"/>
</dbReference>
<organism evidence="3 4">
    <name type="scientific">Homarus americanus</name>
    <name type="common">American lobster</name>
    <dbReference type="NCBI Taxonomy" id="6706"/>
    <lineage>
        <taxon>Eukaryota</taxon>
        <taxon>Metazoa</taxon>
        <taxon>Ecdysozoa</taxon>
        <taxon>Arthropoda</taxon>
        <taxon>Crustacea</taxon>
        <taxon>Multicrustacea</taxon>
        <taxon>Malacostraca</taxon>
        <taxon>Eumalacostraca</taxon>
        <taxon>Eucarida</taxon>
        <taxon>Decapoda</taxon>
        <taxon>Pleocyemata</taxon>
        <taxon>Astacidea</taxon>
        <taxon>Nephropoidea</taxon>
        <taxon>Nephropidae</taxon>
        <taxon>Homarus</taxon>
    </lineage>
</organism>
<comment type="caution">
    <text evidence="3">The sequence shown here is derived from an EMBL/GenBank/DDBJ whole genome shotgun (WGS) entry which is preliminary data.</text>
</comment>
<gene>
    <name evidence="3" type="ORF">Hamer_G023097</name>
</gene>
<feature type="signal peptide" evidence="2">
    <location>
        <begin position="1"/>
        <end position="20"/>
    </location>
</feature>
<keyword evidence="1" id="KW-0812">Transmembrane</keyword>
<evidence type="ECO:0000313" key="3">
    <source>
        <dbReference type="EMBL" id="KAG7171682.1"/>
    </source>
</evidence>
<feature type="transmembrane region" description="Helical" evidence="1">
    <location>
        <begin position="496"/>
        <end position="519"/>
    </location>
</feature>
<keyword evidence="1" id="KW-1133">Transmembrane helix</keyword>
<evidence type="ECO:0000256" key="2">
    <source>
        <dbReference type="SAM" id="SignalP"/>
    </source>
</evidence>
<evidence type="ECO:0000313" key="4">
    <source>
        <dbReference type="Proteomes" id="UP000747542"/>
    </source>
</evidence>
<proteinExistence type="predicted"/>
<keyword evidence="1" id="KW-0472">Membrane</keyword>
<keyword evidence="2" id="KW-0732">Signal</keyword>
<feature type="transmembrane region" description="Helical" evidence="1">
    <location>
        <begin position="406"/>
        <end position="426"/>
    </location>
</feature>
<feature type="transmembrane region" description="Helical" evidence="1">
    <location>
        <begin position="466"/>
        <end position="490"/>
    </location>
</feature>
<accession>A0A8J5N1U7</accession>
<feature type="transmembrane region" description="Helical" evidence="1">
    <location>
        <begin position="379"/>
        <end position="399"/>
    </location>
</feature>
<dbReference type="AlphaFoldDB" id="A0A8J5N1U7"/>
<dbReference type="Proteomes" id="UP000747542">
    <property type="component" value="Unassembled WGS sequence"/>
</dbReference>
<keyword evidence="4" id="KW-1185">Reference proteome</keyword>
<feature type="transmembrane region" description="Helical" evidence="1">
    <location>
        <begin position="432"/>
        <end position="454"/>
    </location>
</feature>
<name>A0A8J5N1U7_HOMAM</name>
<reference evidence="3" key="1">
    <citation type="journal article" date="2021" name="Sci. Adv.">
        <title>The American lobster genome reveals insights on longevity, neural, and immune adaptations.</title>
        <authorList>
            <person name="Polinski J.M."/>
            <person name="Zimin A.V."/>
            <person name="Clark K.F."/>
            <person name="Kohn A.B."/>
            <person name="Sadowski N."/>
            <person name="Timp W."/>
            <person name="Ptitsyn A."/>
            <person name="Khanna P."/>
            <person name="Romanova D.Y."/>
            <person name="Williams P."/>
            <person name="Greenwood S.J."/>
            <person name="Moroz L.L."/>
            <person name="Walt D.R."/>
            <person name="Bodnar A.G."/>
        </authorList>
    </citation>
    <scope>NUCLEOTIDE SEQUENCE</scope>
    <source>
        <strain evidence="3">GMGI-L3</strain>
    </source>
</reference>
<protein>
    <submittedName>
        <fullName evidence="3">Uncharacterized protein</fullName>
    </submittedName>
</protein>